<dbReference type="Gene3D" id="1.10.10.60">
    <property type="entry name" value="Homeodomain-like"/>
    <property type="match status" value="1"/>
</dbReference>
<dbReference type="Gene3D" id="1.10.10.10">
    <property type="entry name" value="Winged helix-like DNA-binding domain superfamily/Winged helix DNA-binding domain"/>
    <property type="match status" value="1"/>
</dbReference>
<reference evidence="13" key="1">
    <citation type="submission" date="2020-11" db="EMBL/GenBank/DDBJ databases">
        <authorList>
            <person name="Tran Van P."/>
        </authorList>
    </citation>
    <scope>NUCLEOTIDE SEQUENCE</scope>
</reference>
<organism evidence="13">
    <name type="scientific">Darwinula stevensoni</name>
    <dbReference type="NCBI Taxonomy" id="69355"/>
    <lineage>
        <taxon>Eukaryota</taxon>
        <taxon>Metazoa</taxon>
        <taxon>Ecdysozoa</taxon>
        <taxon>Arthropoda</taxon>
        <taxon>Crustacea</taxon>
        <taxon>Oligostraca</taxon>
        <taxon>Ostracoda</taxon>
        <taxon>Podocopa</taxon>
        <taxon>Podocopida</taxon>
        <taxon>Darwinulocopina</taxon>
        <taxon>Darwinuloidea</taxon>
        <taxon>Darwinulidae</taxon>
        <taxon>Darwinula</taxon>
    </lineage>
</organism>
<feature type="DNA-binding region" description="Homeobox" evidence="9">
    <location>
        <begin position="183"/>
        <end position="242"/>
    </location>
</feature>
<keyword evidence="4" id="KW-0805">Transcription regulation</keyword>
<sequence>MTYVCTHNTAPSVSSINRILRNRAAERAAAEFARSAHAGFSLLPPGLGGRLPWPPPLHFLWPPAGPPGHPPPHAHIPPLGLALHPLHCPPFHQISHANSSSPDSKFKVSSEDGSDSTGEDGEKSEESSSESHSRAPPASLSNAHSHHHHRRPHHHNHPPPQLPPPPPLVPLHGPPCPLDAPKFRRNRTTFTPAQLDALEKEFEKSHYPSVDVREILAAKTNLSEARVQVWFSNRRAKWRRHQQQNRLRLFGDPSNPQQQQPQPQPEEEEEGQPQPARHRTPPSPMRGSPTLTPSPSPPPPTVKMGGANSAFAPPPKRTPTNGPETL</sequence>
<dbReference type="InterPro" id="IPR009057">
    <property type="entry name" value="Homeodomain-like_sf"/>
</dbReference>
<evidence type="ECO:0000313" key="13">
    <source>
        <dbReference type="EMBL" id="CAD7253122.1"/>
    </source>
</evidence>
<dbReference type="CDD" id="cd00086">
    <property type="entry name" value="homeodomain"/>
    <property type="match status" value="1"/>
</dbReference>
<evidence type="ECO:0000313" key="14">
    <source>
        <dbReference type="Proteomes" id="UP000677054"/>
    </source>
</evidence>
<dbReference type="AlphaFoldDB" id="A0A7R9AFU9"/>
<dbReference type="Proteomes" id="UP000677054">
    <property type="component" value="Unassembled WGS sequence"/>
</dbReference>
<dbReference type="GO" id="GO:0000978">
    <property type="term" value="F:RNA polymerase II cis-regulatory region sequence-specific DNA binding"/>
    <property type="evidence" value="ECO:0007669"/>
    <property type="project" value="TreeGrafter"/>
</dbReference>
<evidence type="ECO:0000256" key="9">
    <source>
        <dbReference type="PROSITE-ProRule" id="PRU00108"/>
    </source>
</evidence>
<dbReference type="OrthoDB" id="3225452at2759"/>
<keyword evidence="6 9" id="KW-0371">Homeobox</keyword>
<dbReference type="InterPro" id="IPR036388">
    <property type="entry name" value="WH-like_DNA-bd_sf"/>
</dbReference>
<dbReference type="PANTHER" id="PTHR45636">
    <property type="entry name" value="PAIRED BOX PROTEIN PAX-6-RELATED-RELATED"/>
    <property type="match status" value="1"/>
</dbReference>
<dbReference type="FunFam" id="1.10.10.60:FF:000307">
    <property type="entry name" value="Eyegone, isoform A"/>
    <property type="match status" value="1"/>
</dbReference>
<feature type="compositionally biased region" description="Pro residues" evidence="11">
    <location>
        <begin position="292"/>
        <end position="301"/>
    </location>
</feature>
<comment type="similarity">
    <text evidence="2">Belongs to the paired homeobox family.</text>
</comment>
<evidence type="ECO:0000256" key="3">
    <source>
        <dbReference type="ARBA" id="ARBA00022473"/>
    </source>
</evidence>
<feature type="compositionally biased region" description="Pro residues" evidence="11">
    <location>
        <begin position="158"/>
        <end position="178"/>
    </location>
</feature>
<evidence type="ECO:0000256" key="2">
    <source>
        <dbReference type="ARBA" id="ARBA00005733"/>
    </source>
</evidence>
<dbReference type="InterPro" id="IPR001356">
    <property type="entry name" value="HD"/>
</dbReference>
<dbReference type="Pfam" id="PF00046">
    <property type="entry name" value="Homeodomain"/>
    <property type="match status" value="1"/>
</dbReference>
<evidence type="ECO:0000259" key="12">
    <source>
        <dbReference type="PROSITE" id="PS50071"/>
    </source>
</evidence>
<evidence type="ECO:0000256" key="6">
    <source>
        <dbReference type="ARBA" id="ARBA00023155"/>
    </source>
</evidence>
<keyword evidence="14" id="KW-1185">Reference proteome</keyword>
<dbReference type="PROSITE" id="PS50071">
    <property type="entry name" value="HOMEOBOX_2"/>
    <property type="match status" value="1"/>
</dbReference>
<dbReference type="PROSITE" id="PS00027">
    <property type="entry name" value="HOMEOBOX_1"/>
    <property type="match status" value="1"/>
</dbReference>
<evidence type="ECO:0000256" key="4">
    <source>
        <dbReference type="ARBA" id="ARBA00023015"/>
    </source>
</evidence>
<evidence type="ECO:0000256" key="1">
    <source>
        <dbReference type="ARBA" id="ARBA00004123"/>
    </source>
</evidence>
<dbReference type="SMART" id="SM00389">
    <property type="entry name" value="HOX"/>
    <property type="match status" value="1"/>
</dbReference>
<dbReference type="GO" id="GO:0005634">
    <property type="term" value="C:nucleus"/>
    <property type="evidence" value="ECO:0007669"/>
    <property type="project" value="UniProtKB-SubCell"/>
</dbReference>
<evidence type="ECO:0000256" key="7">
    <source>
        <dbReference type="ARBA" id="ARBA00023163"/>
    </source>
</evidence>
<dbReference type="PANTHER" id="PTHR45636:SF50">
    <property type="entry name" value="EYEGONE, ISOFORM A-RELATED"/>
    <property type="match status" value="1"/>
</dbReference>
<accession>A0A7R9AFU9</accession>
<feature type="compositionally biased region" description="Basic and acidic residues" evidence="11">
    <location>
        <begin position="120"/>
        <end position="133"/>
    </location>
</feature>
<keyword evidence="8 9" id="KW-0539">Nucleus</keyword>
<dbReference type="EMBL" id="LR904830">
    <property type="protein sequence ID" value="CAD7253122.1"/>
    <property type="molecule type" value="Genomic_DNA"/>
</dbReference>
<dbReference type="InterPro" id="IPR043565">
    <property type="entry name" value="PAX_fam"/>
</dbReference>
<keyword evidence="7" id="KW-0804">Transcription</keyword>
<name>A0A7R9AFU9_9CRUS</name>
<proteinExistence type="inferred from homology"/>
<evidence type="ECO:0000256" key="8">
    <source>
        <dbReference type="ARBA" id="ARBA00023242"/>
    </source>
</evidence>
<feature type="region of interest" description="Disordered" evidence="11">
    <location>
        <begin position="248"/>
        <end position="326"/>
    </location>
</feature>
<protein>
    <recommendedName>
        <fullName evidence="12">Homeobox domain-containing protein</fullName>
    </recommendedName>
</protein>
<dbReference type="InterPro" id="IPR017970">
    <property type="entry name" value="Homeobox_CS"/>
</dbReference>
<dbReference type="EMBL" id="CAJPEV010005313">
    <property type="protein sequence ID" value="CAG0903009.1"/>
    <property type="molecule type" value="Genomic_DNA"/>
</dbReference>
<evidence type="ECO:0000256" key="5">
    <source>
        <dbReference type="ARBA" id="ARBA00023125"/>
    </source>
</evidence>
<keyword evidence="5 9" id="KW-0238">DNA-binding</keyword>
<keyword evidence="3" id="KW-0217">Developmental protein</keyword>
<dbReference type="GO" id="GO:0000981">
    <property type="term" value="F:DNA-binding transcription factor activity, RNA polymerase II-specific"/>
    <property type="evidence" value="ECO:0007669"/>
    <property type="project" value="InterPro"/>
</dbReference>
<feature type="domain" description="Homeobox" evidence="12">
    <location>
        <begin position="181"/>
        <end position="241"/>
    </location>
</feature>
<evidence type="ECO:0000256" key="11">
    <source>
        <dbReference type="SAM" id="MobiDB-lite"/>
    </source>
</evidence>
<evidence type="ECO:0000256" key="10">
    <source>
        <dbReference type="RuleBase" id="RU000682"/>
    </source>
</evidence>
<comment type="subcellular location">
    <subcellularLocation>
        <location evidence="1 9 10">Nucleus</location>
    </subcellularLocation>
</comment>
<dbReference type="SUPFAM" id="SSF46689">
    <property type="entry name" value="Homeodomain-like"/>
    <property type="match status" value="1"/>
</dbReference>
<feature type="region of interest" description="Disordered" evidence="11">
    <location>
        <begin position="92"/>
        <end position="183"/>
    </location>
</feature>
<gene>
    <name evidence="13" type="ORF">DSTB1V02_LOCUS12872</name>
</gene>
<feature type="compositionally biased region" description="Basic residues" evidence="11">
    <location>
        <begin position="144"/>
        <end position="157"/>
    </location>
</feature>